<dbReference type="EMBL" id="JAUJYO010000020">
    <property type="protein sequence ID" value="KAK1286410.1"/>
    <property type="molecule type" value="Genomic_DNA"/>
</dbReference>
<dbReference type="Proteomes" id="UP001180020">
    <property type="component" value="Unassembled WGS sequence"/>
</dbReference>
<proteinExistence type="predicted"/>
<dbReference type="AlphaFoldDB" id="A0AAV9CC04"/>
<evidence type="ECO:0000313" key="2">
    <source>
        <dbReference type="Proteomes" id="UP001180020"/>
    </source>
</evidence>
<reference evidence="1" key="2">
    <citation type="submission" date="2023-06" db="EMBL/GenBank/DDBJ databases">
        <authorList>
            <person name="Ma L."/>
            <person name="Liu K.-W."/>
            <person name="Li Z."/>
            <person name="Hsiao Y.-Y."/>
            <person name="Qi Y."/>
            <person name="Fu T."/>
            <person name="Tang G."/>
            <person name="Zhang D."/>
            <person name="Sun W.-H."/>
            <person name="Liu D.-K."/>
            <person name="Li Y."/>
            <person name="Chen G.-Z."/>
            <person name="Liu X.-D."/>
            <person name="Liao X.-Y."/>
            <person name="Jiang Y.-T."/>
            <person name="Yu X."/>
            <person name="Hao Y."/>
            <person name="Huang J."/>
            <person name="Zhao X.-W."/>
            <person name="Ke S."/>
            <person name="Chen Y.-Y."/>
            <person name="Wu W.-L."/>
            <person name="Hsu J.-L."/>
            <person name="Lin Y.-F."/>
            <person name="Huang M.-D."/>
            <person name="Li C.-Y."/>
            <person name="Huang L."/>
            <person name="Wang Z.-W."/>
            <person name="Zhao X."/>
            <person name="Zhong W.-Y."/>
            <person name="Peng D.-H."/>
            <person name="Ahmad S."/>
            <person name="Lan S."/>
            <person name="Zhang J.-S."/>
            <person name="Tsai W.-C."/>
            <person name="Van De Peer Y."/>
            <person name="Liu Z.-J."/>
        </authorList>
    </citation>
    <scope>NUCLEOTIDE SEQUENCE</scope>
    <source>
        <strain evidence="1">CP</strain>
        <tissue evidence="1">Leaves</tissue>
    </source>
</reference>
<comment type="caution">
    <text evidence="1">The sequence shown here is derived from an EMBL/GenBank/DDBJ whole genome shotgun (WGS) entry which is preliminary data.</text>
</comment>
<protein>
    <submittedName>
        <fullName evidence="1">Uncharacterized protein</fullName>
    </submittedName>
</protein>
<name>A0AAV9CC04_ACOCL</name>
<keyword evidence="2" id="KW-1185">Reference proteome</keyword>
<sequence>MGDEPTCAAMLRDQKYELVMTSLEIDDGERWLLYGGKMNKMKGRNTLKLLEGE</sequence>
<reference evidence="1" key="1">
    <citation type="journal article" date="2023" name="Nat. Commun.">
        <title>Diploid and tetraploid genomes of Acorus and the evolution of monocots.</title>
        <authorList>
            <person name="Ma L."/>
            <person name="Liu K.W."/>
            <person name="Li Z."/>
            <person name="Hsiao Y.Y."/>
            <person name="Qi Y."/>
            <person name="Fu T."/>
            <person name="Tang G.D."/>
            <person name="Zhang D."/>
            <person name="Sun W.H."/>
            <person name="Liu D.K."/>
            <person name="Li Y."/>
            <person name="Chen G.Z."/>
            <person name="Liu X.D."/>
            <person name="Liao X.Y."/>
            <person name="Jiang Y.T."/>
            <person name="Yu X."/>
            <person name="Hao Y."/>
            <person name="Huang J."/>
            <person name="Zhao X.W."/>
            <person name="Ke S."/>
            <person name="Chen Y.Y."/>
            <person name="Wu W.L."/>
            <person name="Hsu J.L."/>
            <person name="Lin Y.F."/>
            <person name="Huang M.D."/>
            <person name="Li C.Y."/>
            <person name="Huang L."/>
            <person name="Wang Z.W."/>
            <person name="Zhao X."/>
            <person name="Zhong W.Y."/>
            <person name="Peng D.H."/>
            <person name="Ahmad S."/>
            <person name="Lan S."/>
            <person name="Zhang J.S."/>
            <person name="Tsai W.C."/>
            <person name="Van de Peer Y."/>
            <person name="Liu Z.J."/>
        </authorList>
    </citation>
    <scope>NUCLEOTIDE SEQUENCE</scope>
    <source>
        <strain evidence="1">CP</strain>
    </source>
</reference>
<evidence type="ECO:0000313" key="1">
    <source>
        <dbReference type="EMBL" id="KAK1286410.1"/>
    </source>
</evidence>
<organism evidence="1 2">
    <name type="scientific">Acorus calamus</name>
    <name type="common">Sweet flag</name>
    <dbReference type="NCBI Taxonomy" id="4465"/>
    <lineage>
        <taxon>Eukaryota</taxon>
        <taxon>Viridiplantae</taxon>
        <taxon>Streptophyta</taxon>
        <taxon>Embryophyta</taxon>
        <taxon>Tracheophyta</taxon>
        <taxon>Spermatophyta</taxon>
        <taxon>Magnoliopsida</taxon>
        <taxon>Liliopsida</taxon>
        <taxon>Acoraceae</taxon>
        <taxon>Acorus</taxon>
    </lineage>
</organism>
<accession>A0AAV9CC04</accession>
<gene>
    <name evidence="1" type="ORF">QJS10_CPB20g00660</name>
</gene>